<gene>
    <name evidence="1" type="ORF">GCM10009663_35320</name>
</gene>
<proteinExistence type="predicted"/>
<dbReference type="RefSeq" id="WP_344624581.1">
    <property type="nucleotide sequence ID" value="NZ_BAAALD010000031.1"/>
</dbReference>
<accession>A0ABN1TLE6</accession>
<sequence length="107" mass="10890">MPATLVPSLSPASNSAVACPSCFGTLRVVDLDGTLSGTVGLSVPCDCVSHLYGLGGACPCHVRVWAENDGHTGWVPIPLAEATDDSPYFRPCTAHGARRAGVLAVAA</sequence>
<keyword evidence="2" id="KW-1185">Reference proteome</keyword>
<name>A0ABN1TLE6_9ACTN</name>
<protein>
    <submittedName>
        <fullName evidence="1">Uncharacterized protein</fullName>
    </submittedName>
</protein>
<comment type="caution">
    <text evidence="1">The sequence shown here is derived from an EMBL/GenBank/DDBJ whole genome shotgun (WGS) entry which is preliminary data.</text>
</comment>
<dbReference type="Proteomes" id="UP001499987">
    <property type="component" value="Unassembled WGS sequence"/>
</dbReference>
<evidence type="ECO:0000313" key="1">
    <source>
        <dbReference type="EMBL" id="GAA1088634.1"/>
    </source>
</evidence>
<dbReference type="EMBL" id="BAAALD010000031">
    <property type="protein sequence ID" value="GAA1088634.1"/>
    <property type="molecule type" value="Genomic_DNA"/>
</dbReference>
<evidence type="ECO:0000313" key="2">
    <source>
        <dbReference type="Proteomes" id="UP001499987"/>
    </source>
</evidence>
<reference evidence="1 2" key="1">
    <citation type="journal article" date="2019" name="Int. J. Syst. Evol. Microbiol.">
        <title>The Global Catalogue of Microorganisms (GCM) 10K type strain sequencing project: providing services to taxonomists for standard genome sequencing and annotation.</title>
        <authorList>
            <consortium name="The Broad Institute Genomics Platform"/>
            <consortium name="The Broad Institute Genome Sequencing Center for Infectious Disease"/>
            <person name="Wu L."/>
            <person name="Ma J."/>
        </authorList>
    </citation>
    <scope>NUCLEOTIDE SEQUENCE [LARGE SCALE GENOMIC DNA]</scope>
    <source>
        <strain evidence="1 2">JCM 13002</strain>
    </source>
</reference>
<organism evidence="1 2">
    <name type="scientific">Kitasatospora arboriphila</name>
    <dbReference type="NCBI Taxonomy" id="258052"/>
    <lineage>
        <taxon>Bacteria</taxon>
        <taxon>Bacillati</taxon>
        <taxon>Actinomycetota</taxon>
        <taxon>Actinomycetes</taxon>
        <taxon>Kitasatosporales</taxon>
        <taxon>Streptomycetaceae</taxon>
        <taxon>Kitasatospora</taxon>
    </lineage>
</organism>